<reference evidence="1 2" key="1">
    <citation type="submission" date="2019-09" db="EMBL/GenBank/DDBJ databases">
        <title>Complete genome sequence of Mycobacterium avium subsp. hominissuis strain JP-H-1.</title>
        <authorList>
            <person name="Kinoshita Y."/>
            <person name="Niwa H."/>
            <person name="Uchida-Fujii E."/>
            <person name="Nukada T."/>
        </authorList>
    </citation>
    <scope>NUCLEOTIDE SEQUENCE [LARGE SCALE GENOMIC DNA]</scope>
    <source>
        <strain evidence="1 2">JP-H-1</strain>
    </source>
</reference>
<dbReference type="Gene3D" id="2.60.40.2880">
    <property type="entry name" value="MmpS1-5, C-terminal soluble domain"/>
    <property type="match status" value="1"/>
</dbReference>
<dbReference type="AlphaFoldDB" id="A0AAI8X3M4"/>
<gene>
    <name evidence="1" type="ORF">JPH1_34520</name>
</gene>
<accession>A0AAI8X3M4</accession>
<name>A0AAI8X3M4_MYCAV</name>
<protein>
    <submittedName>
        <fullName evidence="1">Uncharacterized protein</fullName>
    </submittedName>
</protein>
<proteinExistence type="predicted"/>
<organism evidence="1 2">
    <name type="scientific">Mycobacterium avium subsp. hominissuis</name>
    <dbReference type="NCBI Taxonomy" id="439334"/>
    <lineage>
        <taxon>Bacteria</taxon>
        <taxon>Bacillati</taxon>
        <taxon>Actinomycetota</taxon>
        <taxon>Actinomycetes</taxon>
        <taxon>Mycobacteriales</taxon>
        <taxon>Mycobacteriaceae</taxon>
        <taxon>Mycobacterium</taxon>
        <taxon>Mycobacterium avium complex (MAC)</taxon>
    </lineage>
</organism>
<evidence type="ECO:0000313" key="1">
    <source>
        <dbReference type="EMBL" id="BBN48977.1"/>
    </source>
</evidence>
<dbReference type="InterPro" id="IPR038468">
    <property type="entry name" value="MmpS_C"/>
</dbReference>
<sequence>MPTPNAADTAPVVSNRRRVTPGAAAPAGFGGWVGSSLMSASYPSRVSAAAAAGKQRTVANESGSVFDMTNVHRTASAISAVTMAVAAVLTPAAAHADGHQVTYTVTSPNNVTANVSYVNADPPSQAAFNADPSKFSTSVQAPLSGGTPVTYTATLANPNQFASITASGMLHWPDSGNGPAQFHCEIAVDGQVVVQQDATTTVTCRPS</sequence>
<dbReference type="EMBL" id="AP020326">
    <property type="protein sequence ID" value="BBN48977.1"/>
    <property type="molecule type" value="Genomic_DNA"/>
</dbReference>
<evidence type="ECO:0000313" key="2">
    <source>
        <dbReference type="Proteomes" id="UP000327362"/>
    </source>
</evidence>
<dbReference type="Proteomes" id="UP000327362">
    <property type="component" value="Chromosome"/>
</dbReference>